<keyword evidence="3" id="KW-1185">Reference proteome</keyword>
<protein>
    <submittedName>
        <fullName evidence="2">Uncharacterized protein</fullName>
    </submittedName>
</protein>
<sequence>MNVEIRDRRRRPPPLCADCSAPGGVQANFLFKPRRRSRALREKLEIYERQSVVAEKARFCATKEKKNGATRPIRNEKFTIRPNAGRESSTVSRSVTGWPPNDTRTEAAPNPGGGIYAREFISFRAECLCQGAGRECCAPRFHPRGDEKL</sequence>
<accession>A0A4C1ZG86</accession>
<feature type="compositionally biased region" description="Basic and acidic residues" evidence="1">
    <location>
        <begin position="64"/>
        <end position="79"/>
    </location>
</feature>
<feature type="region of interest" description="Disordered" evidence="1">
    <location>
        <begin position="64"/>
        <end position="111"/>
    </location>
</feature>
<feature type="compositionally biased region" description="Polar residues" evidence="1">
    <location>
        <begin position="86"/>
        <end position="95"/>
    </location>
</feature>
<reference evidence="2 3" key="1">
    <citation type="journal article" date="2019" name="Commun. Biol.">
        <title>The bagworm genome reveals a unique fibroin gene that provides high tensile strength.</title>
        <authorList>
            <person name="Kono N."/>
            <person name="Nakamura H."/>
            <person name="Ohtoshi R."/>
            <person name="Tomita M."/>
            <person name="Numata K."/>
            <person name="Arakawa K."/>
        </authorList>
    </citation>
    <scope>NUCLEOTIDE SEQUENCE [LARGE SCALE GENOMIC DNA]</scope>
</reference>
<evidence type="ECO:0000256" key="1">
    <source>
        <dbReference type="SAM" id="MobiDB-lite"/>
    </source>
</evidence>
<name>A0A4C1ZG86_EUMVA</name>
<dbReference type="AlphaFoldDB" id="A0A4C1ZG86"/>
<evidence type="ECO:0000313" key="2">
    <source>
        <dbReference type="EMBL" id="GBP85627.1"/>
    </source>
</evidence>
<proteinExistence type="predicted"/>
<dbReference type="Proteomes" id="UP000299102">
    <property type="component" value="Unassembled WGS sequence"/>
</dbReference>
<comment type="caution">
    <text evidence="2">The sequence shown here is derived from an EMBL/GenBank/DDBJ whole genome shotgun (WGS) entry which is preliminary data.</text>
</comment>
<dbReference type="EMBL" id="BGZK01001749">
    <property type="protein sequence ID" value="GBP85627.1"/>
    <property type="molecule type" value="Genomic_DNA"/>
</dbReference>
<gene>
    <name evidence="2" type="ORF">EVAR_62614_1</name>
</gene>
<evidence type="ECO:0000313" key="3">
    <source>
        <dbReference type="Proteomes" id="UP000299102"/>
    </source>
</evidence>
<organism evidence="2 3">
    <name type="scientific">Eumeta variegata</name>
    <name type="common">Bagworm moth</name>
    <name type="synonym">Eumeta japonica</name>
    <dbReference type="NCBI Taxonomy" id="151549"/>
    <lineage>
        <taxon>Eukaryota</taxon>
        <taxon>Metazoa</taxon>
        <taxon>Ecdysozoa</taxon>
        <taxon>Arthropoda</taxon>
        <taxon>Hexapoda</taxon>
        <taxon>Insecta</taxon>
        <taxon>Pterygota</taxon>
        <taxon>Neoptera</taxon>
        <taxon>Endopterygota</taxon>
        <taxon>Lepidoptera</taxon>
        <taxon>Glossata</taxon>
        <taxon>Ditrysia</taxon>
        <taxon>Tineoidea</taxon>
        <taxon>Psychidae</taxon>
        <taxon>Oiketicinae</taxon>
        <taxon>Eumeta</taxon>
    </lineage>
</organism>